<comment type="caution">
    <text evidence="2">The sequence shown here is derived from an EMBL/GenBank/DDBJ whole genome shotgun (WGS) entry which is preliminary data.</text>
</comment>
<dbReference type="EMBL" id="JAYMGO010000018">
    <property type="protein sequence ID" value="KAL1256734.1"/>
    <property type="molecule type" value="Genomic_DNA"/>
</dbReference>
<organism evidence="2 3">
    <name type="scientific">Cirrhinus molitorella</name>
    <name type="common">mud carp</name>
    <dbReference type="NCBI Taxonomy" id="172907"/>
    <lineage>
        <taxon>Eukaryota</taxon>
        <taxon>Metazoa</taxon>
        <taxon>Chordata</taxon>
        <taxon>Craniata</taxon>
        <taxon>Vertebrata</taxon>
        <taxon>Euteleostomi</taxon>
        <taxon>Actinopterygii</taxon>
        <taxon>Neopterygii</taxon>
        <taxon>Teleostei</taxon>
        <taxon>Ostariophysi</taxon>
        <taxon>Cypriniformes</taxon>
        <taxon>Cyprinidae</taxon>
        <taxon>Labeoninae</taxon>
        <taxon>Labeonini</taxon>
        <taxon>Cirrhinus</taxon>
    </lineage>
</organism>
<feature type="compositionally biased region" description="Basic and acidic residues" evidence="1">
    <location>
        <begin position="108"/>
        <end position="125"/>
    </location>
</feature>
<feature type="region of interest" description="Disordered" evidence="1">
    <location>
        <begin position="55"/>
        <end position="136"/>
    </location>
</feature>
<protein>
    <submittedName>
        <fullName evidence="2">Uncharacterized protein</fullName>
    </submittedName>
</protein>
<evidence type="ECO:0000313" key="3">
    <source>
        <dbReference type="Proteomes" id="UP001558613"/>
    </source>
</evidence>
<evidence type="ECO:0000313" key="2">
    <source>
        <dbReference type="EMBL" id="KAL1256734.1"/>
    </source>
</evidence>
<proteinExistence type="predicted"/>
<reference evidence="2 3" key="1">
    <citation type="submission" date="2023-09" db="EMBL/GenBank/DDBJ databases">
        <authorList>
            <person name="Wang M."/>
        </authorList>
    </citation>
    <scope>NUCLEOTIDE SEQUENCE [LARGE SCALE GENOMIC DNA]</scope>
    <source>
        <strain evidence="2">GT-2023</strain>
        <tissue evidence="2">Liver</tissue>
    </source>
</reference>
<evidence type="ECO:0000256" key="1">
    <source>
        <dbReference type="SAM" id="MobiDB-lite"/>
    </source>
</evidence>
<accession>A0ABR3LY78</accession>
<feature type="compositionally biased region" description="Basic residues" evidence="1">
    <location>
        <begin position="126"/>
        <end position="136"/>
    </location>
</feature>
<sequence>MAPGAAVTAGFQRADLLIQLLSPKPLSCFALFLLKPATHAICQVGEKLPRPTRERVFSASGRAPAVTGRRGTVALQGSPEMPRAAAHTQHSAYKRQSPPAPAAEAEAEDGREGERGREKARERKGGMKRSRGGCSF</sequence>
<name>A0ABR3LY78_9TELE</name>
<keyword evidence="3" id="KW-1185">Reference proteome</keyword>
<gene>
    <name evidence="2" type="ORF">QQF64_012279</name>
</gene>
<dbReference type="Proteomes" id="UP001558613">
    <property type="component" value="Unassembled WGS sequence"/>
</dbReference>